<evidence type="ECO:0000256" key="7">
    <source>
        <dbReference type="SAM" id="MobiDB-lite"/>
    </source>
</evidence>
<dbReference type="OrthoDB" id="5667at2759"/>
<feature type="transmembrane region" description="Helical" evidence="8">
    <location>
        <begin position="256"/>
        <end position="277"/>
    </location>
</feature>
<protein>
    <recommendedName>
        <fullName evidence="9">Major facilitator superfamily (MFS) profile domain-containing protein</fullName>
    </recommendedName>
</protein>
<feature type="compositionally biased region" description="Basic and acidic residues" evidence="7">
    <location>
        <begin position="13"/>
        <end position="25"/>
    </location>
</feature>
<dbReference type="PANTHER" id="PTHR11360">
    <property type="entry name" value="MONOCARBOXYLATE TRANSPORTER"/>
    <property type="match status" value="1"/>
</dbReference>
<feature type="transmembrane region" description="Helical" evidence="8">
    <location>
        <begin position="298"/>
        <end position="323"/>
    </location>
</feature>
<proteinExistence type="inferred from homology"/>
<organism evidence="10 11">
    <name type="scientific">Thielaviopsis punctulata</name>
    <dbReference type="NCBI Taxonomy" id="72032"/>
    <lineage>
        <taxon>Eukaryota</taxon>
        <taxon>Fungi</taxon>
        <taxon>Dikarya</taxon>
        <taxon>Ascomycota</taxon>
        <taxon>Pezizomycotina</taxon>
        <taxon>Sordariomycetes</taxon>
        <taxon>Hypocreomycetidae</taxon>
        <taxon>Microascales</taxon>
        <taxon>Ceratocystidaceae</taxon>
        <taxon>Thielaviopsis</taxon>
    </lineage>
</organism>
<feature type="transmembrane region" description="Helical" evidence="8">
    <location>
        <begin position="424"/>
        <end position="449"/>
    </location>
</feature>
<dbReference type="InterPro" id="IPR011701">
    <property type="entry name" value="MFS"/>
</dbReference>
<comment type="subcellular location">
    <subcellularLocation>
        <location evidence="1">Membrane</location>
        <topology evidence="1">Multi-pass membrane protein</topology>
    </subcellularLocation>
</comment>
<dbReference type="Pfam" id="PF07690">
    <property type="entry name" value="MFS_1"/>
    <property type="match status" value="1"/>
</dbReference>
<comment type="similarity">
    <text evidence="2">Belongs to the major facilitator superfamily. Monocarboxylate porter (TC 2.A.1.13) family.</text>
</comment>
<evidence type="ECO:0000256" key="3">
    <source>
        <dbReference type="ARBA" id="ARBA00022448"/>
    </source>
</evidence>
<evidence type="ECO:0000313" key="11">
    <source>
        <dbReference type="Proteomes" id="UP000033483"/>
    </source>
</evidence>
<feature type="transmembrane region" description="Helical" evidence="8">
    <location>
        <begin position="192"/>
        <end position="212"/>
    </location>
</feature>
<gene>
    <name evidence="10" type="ORF">TD95_000256</name>
</gene>
<feature type="transmembrane region" description="Helical" evidence="8">
    <location>
        <begin position="97"/>
        <end position="118"/>
    </location>
</feature>
<evidence type="ECO:0000259" key="9">
    <source>
        <dbReference type="PROSITE" id="PS50850"/>
    </source>
</evidence>
<keyword evidence="3" id="KW-0813">Transport</keyword>
<sequence>MHPHAPSTSSSTEVDRSVHSDDPHHPVNPLLHSTNKETDAAVFPEAQSAVAAEMPTIVRYQSPAAADSTIADEKGQNVQQGPSGHGPGDFPDGGREAWLTVLGGSMALFCTFGLVNCVGTFQEYYLNGPLKNYSSSEVSWISSSQVFFMTFGGAVFGRIFDNYGPRKTLILGTLTYVFGLMMTSLSKEYYQIFLSQSVVAAIGSSAVFNNSLSSVTTWFLRRRAAAFGIVAAGSSLGGVILPIMISHLIPRVGFPWTIRIVAFMFLGMLSITCVTVKSRLPPRPAPFSLATYVNVMRLPLMAVTVIGMFFFFWGMFLPFTYALLEAQSAGVSPSLVPYLLPILNAVSIFGRILPGLLADRIGRFNVMFMVMVLSAVLSLALWIPGKTNGAIIAFMALYGFASGGYISLAPALIAQIADIRQIGIYTGTAFAVQAFAALTGSPIAGAIVAKQHGDYLGLQLFCGITMSIAAVIVFIARSMQVGSKVFVKV</sequence>
<feature type="transmembrane region" description="Helical" evidence="8">
    <location>
        <begin position="138"/>
        <end position="156"/>
    </location>
</feature>
<dbReference type="Proteomes" id="UP000033483">
    <property type="component" value="Unassembled WGS sequence"/>
</dbReference>
<feature type="domain" description="Major facilitator superfamily (MFS) profile" evidence="9">
    <location>
        <begin position="96"/>
        <end position="481"/>
    </location>
</feature>
<feature type="transmembrane region" description="Helical" evidence="8">
    <location>
        <begin position="455"/>
        <end position="476"/>
    </location>
</feature>
<comment type="caution">
    <text evidence="10">The sequence shown here is derived from an EMBL/GenBank/DDBJ whole genome shotgun (WGS) entry which is preliminary data.</text>
</comment>
<dbReference type="InterPro" id="IPR020846">
    <property type="entry name" value="MFS_dom"/>
</dbReference>
<dbReference type="Gene3D" id="1.20.1250.20">
    <property type="entry name" value="MFS general substrate transporter like domains"/>
    <property type="match status" value="2"/>
</dbReference>
<dbReference type="GO" id="GO:0022857">
    <property type="term" value="F:transmembrane transporter activity"/>
    <property type="evidence" value="ECO:0007669"/>
    <property type="project" value="InterPro"/>
</dbReference>
<dbReference type="AlphaFoldDB" id="A0A0F4ZG40"/>
<evidence type="ECO:0000256" key="6">
    <source>
        <dbReference type="ARBA" id="ARBA00023136"/>
    </source>
</evidence>
<feature type="transmembrane region" description="Helical" evidence="8">
    <location>
        <begin position="335"/>
        <end position="354"/>
    </location>
</feature>
<keyword evidence="5 8" id="KW-1133">Transmembrane helix</keyword>
<name>A0A0F4ZG40_9PEZI</name>
<feature type="transmembrane region" description="Helical" evidence="8">
    <location>
        <begin position="390"/>
        <end position="412"/>
    </location>
</feature>
<dbReference type="EMBL" id="LAEV01001117">
    <property type="protein sequence ID" value="KKA28868.1"/>
    <property type="molecule type" value="Genomic_DNA"/>
</dbReference>
<dbReference type="GO" id="GO:0016020">
    <property type="term" value="C:membrane"/>
    <property type="evidence" value="ECO:0007669"/>
    <property type="project" value="UniProtKB-SubCell"/>
</dbReference>
<keyword evidence="6 8" id="KW-0472">Membrane</keyword>
<evidence type="ECO:0000256" key="5">
    <source>
        <dbReference type="ARBA" id="ARBA00022989"/>
    </source>
</evidence>
<dbReference type="PANTHER" id="PTHR11360:SF224">
    <property type="entry name" value="MAJOR FACILITATOR SUPERFAMILY (MFS) PROFILE DOMAIN-CONTAINING PROTEIN-RELATED"/>
    <property type="match status" value="1"/>
</dbReference>
<evidence type="ECO:0000313" key="10">
    <source>
        <dbReference type="EMBL" id="KKA28868.1"/>
    </source>
</evidence>
<accession>A0A0F4ZG40</accession>
<keyword evidence="11" id="KW-1185">Reference proteome</keyword>
<evidence type="ECO:0000256" key="8">
    <source>
        <dbReference type="SAM" id="Phobius"/>
    </source>
</evidence>
<dbReference type="InterPro" id="IPR050327">
    <property type="entry name" value="Proton-linked_MCT"/>
</dbReference>
<reference evidence="10 11" key="1">
    <citation type="submission" date="2015-03" db="EMBL/GenBank/DDBJ databases">
        <authorList>
            <person name="Radwan O."/>
            <person name="Al-Naeli F.A."/>
            <person name="Rendon G.A."/>
            <person name="Fields C."/>
        </authorList>
    </citation>
    <scope>NUCLEOTIDE SEQUENCE [LARGE SCALE GENOMIC DNA]</scope>
    <source>
        <strain evidence="10">CR-DP1</strain>
    </source>
</reference>
<dbReference type="SUPFAM" id="SSF103473">
    <property type="entry name" value="MFS general substrate transporter"/>
    <property type="match status" value="1"/>
</dbReference>
<feature type="region of interest" description="Disordered" evidence="7">
    <location>
        <begin position="1"/>
        <end position="32"/>
    </location>
</feature>
<feature type="region of interest" description="Disordered" evidence="7">
    <location>
        <begin position="66"/>
        <end position="90"/>
    </location>
</feature>
<dbReference type="InterPro" id="IPR036259">
    <property type="entry name" value="MFS_trans_sf"/>
</dbReference>
<evidence type="ECO:0000256" key="2">
    <source>
        <dbReference type="ARBA" id="ARBA00006727"/>
    </source>
</evidence>
<evidence type="ECO:0000256" key="1">
    <source>
        <dbReference type="ARBA" id="ARBA00004141"/>
    </source>
</evidence>
<evidence type="ECO:0000256" key="4">
    <source>
        <dbReference type="ARBA" id="ARBA00022692"/>
    </source>
</evidence>
<dbReference type="PROSITE" id="PS50850">
    <property type="entry name" value="MFS"/>
    <property type="match status" value="1"/>
</dbReference>
<feature type="transmembrane region" description="Helical" evidence="8">
    <location>
        <begin position="224"/>
        <end position="244"/>
    </location>
</feature>
<feature type="compositionally biased region" description="Polar residues" evidence="7">
    <location>
        <begin position="1"/>
        <end position="12"/>
    </location>
</feature>
<keyword evidence="4 8" id="KW-0812">Transmembrane</keyword>
<feature type="transmembrane region" description="Helical" evidence="8">
    <location>
        <begin position="366"/>
        <end position="384"/>
    </location>
</feature>